<sequence>MESRQTEALALICLFPVLAAIFVGLRTYSRYLGRNFGWDDILIYVSLLLLLGETITSYQYVILSHTGYHVYDIAAQTPDEKVLALEWSFAVQLFYHPMMGAIRASIIMFLFRVKDKRWGIQVALHIVFWINIGYMVSTTFVNIFQCTPINYTYMRPKVDQELDADGHVIKHGKCIDSLAFILASCALSIFMDLIIIPIPTAMVWNLQMRRKTKVAVVAIMSLGWVATAVSVGRFIVYYYRFSPNNKDRTWDIGIVISIAEPAVGIIAACAPAFKCLLSRLFPRYFTGQGTASYWTPRTRSHNGSAHRKSLSFHYSKGATGGGQEGATGFEREEQMYGMRPLGSADSREMIVSMVPGDPLMTQSTHSTKIWAGEDQEEEPGSVPKHILNSAD</sequence>
<proteinExistence type="inferred from homology"/>
<dbReference type="PANTHER" id="PTHR33048:SF160">
    <property type="entry name" value="SAT4 FAMILY MEMBRANE PROTEIN"/>
    <property type="match status" value="1"/>
</dbReference>
<name>A0A6A6EGK3_9PEZI</name>
<evidence type="ECO:0000256" key="2">
    <source>
        <dbReference type="ARBA" id="ARBA00022692"/>
    </source>
</evidence>
<dbReference type="PANTHER" id="PTHR33048">
    <property type="entry name" value="PTH11-LIKE INTEGRAL MEMBRANE PROTEIN (AFU_ORTHOLOGUE AFUA_5G11245)"/>
    <property type="match status" value="1"/>
</dbReference>
<evidence type="ECO:0000256" key="5">
    <source>
        <dbReference type="ARBA" id="ARBA00038359"/>
    </source>
</evidence>
<protein>
    <recommendedName>
        <fullName evidence="8">Rhodopsin domain-containing protein</fullName>
    </recommendedName>
</protein>
<keyword evidence="10" id="KW-1185">Reference proteome</keyword>
<feature type="transmembrane region" description="Helical" evidence="7">
    <location>
        <begin position="6"/>
        <end position="29"/>
    </location>
</feature>
<evidence type="ECO:0000256" key="7">
    <source>
        <dbReference type="SAM" id="Phobius"/>
    </source>
</evidence>
<organism evidence="9 10">
    <name type="scientific">Zopfia rhizophila CBS 207.26</name>
    <dbReference type="NCBI Taxonomy" id="1314779"/>
    <lineage>
        <taxon>Eukaryota</taxon>
        <taxon>Fungi</taxon>
        <taxon>Dikarya</taxon>
        <taxon>Ascomycota</taxon>
        <taxon>Pezizomycotina</taxon>
        <taxon>Dothideomycetes</taxon>
        <taxon>Dothideomycetes incertae sedis</taxon>
        <taxon>Zopfiaceae</taxon>
        <taxon>Zopfia</taxon>
    </lineage>
</organism>
<feature type="transmembrane region" description="Helical" evidence="7">
    <location>
        <begin position="216"/>
        <end position="240"/>
    </location>
</feature>
<dbReference type="GO" id="GO:0016020">
    <property type="term" value="C:membrane"/>
    <property type="evidence" value="ECO:0007669"/>
    <property type="project" value="UniProtKB-SubCell"/>
</dbReference>
<dbReference type="AlphaFoldDB" id="A0A6A6EGK3"/>
<feature type="transmembrane region" description="Helical" evidence="7">
    <location>
        <begin position="178"/>
        <end position="204"/>
    </location>
</feature>
<dbReference type="InterPro" id="IPR049326">
    <property type="entry name" value="Rhodopsin_dom_fungi"/>
</dbReference>
<feature type="domain" description="Rhodopsin" evidence="8">
    <location>
        <begin position="25"/>
        <end position="279"/>
    </location>
</feature>
<evidence type="ECO:0000259" key="8">
    <source>
        <dbReference type="Pfam" id="PF20684"/>
    </source>
</evidence>
<feature type="transmembrane region" description="Helical" evidence="7">
    <location>
        <begin position="41"/>
        <end position="61"/>
    </location>
</feature>
<comment type="subcellular location">
    <subcellularLocation>
        <location evidence="1">Membrane</location>
        <topology evidence="1">Multi-pass membrane protein</topology>
    </subcellularLocation>
</comment>
<gene>
    <name evidence="9" type="ORF">K469DRAFT_721276</name>
</gene>
<dbReference type="InterPro" id="IPR052337">
    <property type="entry name" value="SAT4-like"/>
</dbReference>
<accession>A0A6A6EGK3</accession>
<feature type="region of interest" description="Disordered" evidence="6">
    <location>
        <begin position="356"/>
        <end position="391"/>
    </location>
</feature>
<evidence type="ECO:0000256" key="1">
    <source>
        <dbReference type="ARBA" id="ARBA00004141"/>
    </source>
</evidence>
<feature type="transmembrane region" description="Helical" evidence="7">
    <location>
        <begin position="252"/>
        <end position="273"/>
    </location>
</feature>
<feature type="transmembrane region" description="Helical" evidence="7">
    <location>
        <begin position="93"/>
        <end position="111"/>
    </location>
</feature>
<dbReference type="EMBL" id="ML994618">
    <property type="protein sequence ID" value="KAF2190423.1"/>
    <property type="molecule type" value="Genomic_DNA"/>
</dbReference>
<keyword evidence="2 7" id="KW-0812">Transmembrane</keyword>
<dbReference type="OrthoDB" id="5283415at2759"/>
<comment type="similarity">
    <text evidence="5">Belongs to the SAT4 family.</text>
</comment>
<evidence type="ECO:0000256" key="3">
    <source>
        <dbReference type="ARBA" id="ARBA00022989"/>
    </source>
</evidence>
<keyword evidence="4 7" id="KW-0472">Membrane</keyword>
<dbReference type="Pfam" id="PF20684">
    <property type="entry name" value="Fung_rhodopsin"/>
    <property type="match status" value="1"/>
</dbReference>
<evidence type="ECO:0000256" key="6">
    <source>
        <dbReference type="SAM" id="MobiDB-lite"/>
    </source>
</evidence>
<evidence type="ECO:0000313" key="9">
    <source>
        <dbReference type="EMBL" id="KAF2190423.1"/>
    </source>
</evidence>
<dbReference type="Proteomes" id="UP000800200">
    <property type="component" value="Unassembled WGS sequence"/>
</dbReference>
<evidence type="ECO:0000313" key="10">
    <source>
        <dbReference type="Proteomes" id="UP000800200"/>
    </source>
</evidence>
<keyword evidence="3 7" id="KW-1133">Transmembrane helix</keyword>
<feature type="transmembrane region" description="Helical" evidence="7">
    <location>
        <begin position="123"/>
        <end position="144"/>
    </location>
</feature>
<evidence type="ECO:0000256" key="4">
    <source>
        <dbReference type="ARBA" id="ARBA00023136"/>
    </source>
</evidence>
<reference evidence="9" key="1">
    <citation type="journal article" date="2020" name="Stud. Mycol.">
        <title>101 Dothideomycetes genomes: a test case for predicting lifestyles and emergence of pathogens.</title>
        <authorList>
            <person name="Haridas S."/>
            <person name="Albert R."/>
            <person name="Binder M."/>
            <person name="Bloem J."/>
            <person name="Labutti K."/>
            <person name="Salamov A."/>
            <person name="Andreopoulos B."/>
            <person name="Baker S."/>
            <person name="Barry K."/>
            <person name="Bills G."/>
            <person name="Bluhm B."/>
            <person name="Cannon C."/>
            <person name="Castanera R."/>
            <person name="Culley D."/>
            <person name="Daum C."/>
            <person name="Ezra D."/>
            <person name="Gonzalez J."/>
            <person name="Henrissat B."/>
            <person name="Kuo A."/>
            <person name="Liang C."/>
            <person name="Lipzen A."/>
            <person name="Lutzoni F."/>
            <person name="Magnuson J."/>
            <person name="Mondo S."/>
            <person name="Nolan M."/>
            <person name="Ohm R."/>
            <person name="Pangilinan J."/>
            <person name="Park H.-J."/>
            <person name="Ramirez L."/>
            <person name="Alfaro M."/>
            <person name="Sun H."/>
            <person name="Tritt A."/>
            <person name="Yoshinaga Y."/>
            <person name="Zwiers L.-H."/>
            <person name="Turgeon B."/>
            <person name="Goodwin S."/>
            <person name="Spatafora J."/>
            <person name="Crous P."/>
            <person name="Grigoriev I."/>
        </authorList>
    </citation>
    <scope>NUCLEOTIDE SEQUENCE</scope>
    <source>
        <strain evidence="9">CBS 207.26</strain>
    </source>
</reference>